<feature type="region of interest" description="Disordered" evidence="1">
    <location>
        <begin position="114"/>
        <end position="197"/>
    </location>
</feature>
<feature type="compositionally biased region" description="Basic residues" evidence="1">
    <location>
        <begin position="159"/>
        <end position="182"/>
    </location>
</feature>
<dbReference type="OrthoDB" id="5366332at2759"/>
<protein>
    <submittedName>
        <fullName evidence="2">Uncharacterized protein</fullName>
    </submittedName>
</protein>
<evidence type="ECO:0000313" key="2">
    <source>
        <dbReference type="EMBL" id="KAE8353051.1"/>
    </source>
</evidence>
<feature type="compositionally biased region" description="Polar residues" evidence="1">
    <location>
        <begin position="245"/>
        <end position="254"/>
    </location>
</feature>
<accession>A0A5N6Z5T9</accession>
<evidence type="ECO:0000256" key="1">
    <source>
        <dbReference type="SAM" id="MobiDB-lite"/>
    </source>
</evidence>
<name>A0A5N6Z5T9_9EURO</name>
<dbReference type="AlphaFoldDB" id="A0A5N6Z5T9"/>
<sequence length="404" mass="44507">MTAITCSHGGYPYSLSHGDHHNNNNNNNSNNSRPLHIVQTTTATALNSGTGNPPSYLTGSQLPPSLALLSSNLNDLSHTNATWELTEITVDTCASSNSTAASHDLADKMGLSMEVPPTKQANGTPESSPVSDKPRISKRKRTSSPPSPSSTSLGDNRRSTSRSTRRSAHLTRHSSLHSHRHAPTVTAPLTPSVPSKDLGAKREDLLALHRESCRLFQDSERTIPTPHKRASHPPMTHYRNPHTGRASSETGSAPVSPDLWTNFSVLSEDPTSQNIHQSPVLHTPPVTSTISDETYLSPIQPSATVIDWTSPSTRRREYKKIDRASSGVRGFWRRVAPKWCQFGHDRTPFFEEKDGKGNYEGSVRRFRMDLPDEPDLEPKISAIRSLKLKQKLVTTKMGSRRKSE</sequence>
<gene>
    <name evidence="2" type="ORF">BDV28DRAFT_133921</name>
</gene>
<feature type="region of interest" description="Disordered" evidence="1">
    <location>
        <begin position="222"/>
        <end position="254"/>
    </location>
</feature>
<reference evidence="3" key="1">
    <citation type="submission" date="2019-04" db="EMBL/GenBank/DDBJ databases">
        <title>Friends and foes A comparative genomics studyof 23 Aspergillus species from section Flavi.</title>
        <authorList>
            <consortium name="DOE Joint Genome Institute"/>
            <person name="Kjaerbolling I."/>
            <person name="Vesth T."/>
            <person name="Frisvad J.C."/>
            <person name="Nybo J.L."/>
            <person name="Theobald S."/>
            <person name="Kildgaard S."/>
            <person name="Isbrandt T."/>
            <person name="Kuo A."/>
            <person name="Sato A."/>
            <person name="Lyhne E.K."/>
            <person name="Kogle M.E."/>
            <person name="Wiebenga A."/>
            <person name="Kun R.S."/>
            <person name="Lubbers R.J."/>
            <person name="Makela M.R."/>
            <person name="Barry K."/>
            <person name="Chovatia M."/>
            <person name="Clum A."/>
            <person name="Daum C."/>
            <person name="Haridas S."/>
            <person name="He G."/>
            <person name="LaButti K."/>
            <person name="Lipzen A."/>
            <person name="Mondo S."/>
            <person name="Riley R."/>
            <person name="Salamov A."/>
            <person name="Simmons B.A."/>
            <person name="Magnuson J.K."/>
            <person name="Henrissat B."/>
            <person name="Mortensen U.H."/>
            <person name="Larsen T.O."/>
            <person name="Devries R.P."/>
            <person name="Grigoriev I.V."/>
            <person name="Machida M."/>
            <person name="Baker S.E."/>
            <person name="Andersen M.R."/>
        </authorList>
    </citation>
    <scope>NUCLEOTIDE SEQUENCE [LARGE SCALE GENOMIC DNA]</scope>
    <source>
        <strain evidence="3">CBS 553.77</strain>
    </source>
</reference>
<dbReference type="EMBL" id="ML739109">
    <property type="protein sequence ID" value="KAE8353051.1"/>
    <property type="molecule type" value="Genomic_DNA"/>
</dbReference>
<dbReference type="Proteomes" id="UP000327118">
    <property type="component" value="Unassembled WGS sequence"/>
</dbReference>
<feature type="compositionally biased region" description="Polar residues" evidence="1">
    <location>
        <begin position="119"/>
        <end position="130"/>
    </location>
</feature>
<organism evidence="2 3">
    <name type="scientific">Aspergillus coremiiformis</name>
    <dbReference type="NCBI Taxonomy" id="138285"/>
    <lineage>
        <taxon>Eukaryota</taxon>
        <taxon>Fungi</taxon>
        <taxon>Dikarya</taxon>
        <taxon>Ascomycota</taxon>
        <taxon>Pezizomycotina</taxon>
        <taxon>Eurotiomycetes</taxon>
        <taxon>Eurotiomycetidae</taxon>
        <taxon>Eurotiales</taxon>
        <taxon>Aspergillaceae</taxon>
        <taxon>Aspergillus</taxon>
        <taxon>Aspergillus subgen. Circumdati</taxon>
    </lineage>
</organism>
<keyword evidence="3" id="KW-1185">Reference proteome</keyword>
<proteinExistence type="predicted"/>
<evidence type="ECO:0000313" key="3">
    <source>
        <dbReference type="Proteomes" id="UP000327118"/>
    </source>
</evidence>